<dbReference type="GO" id="GO:0000271">
    <property type="term" value="P:polysaccharide biosynthetic process"/>
    <property type="evidence" value="ECO:0007669"/>
    <property type="project" value="InterPro"/>
</dbReference>
<evidence type="ECO:0000313" key="10">
    <source>
        <dbReference type="Proteomes" id="UP000251571"/>
    </source>
</evidence>
<dbReference type="EMBL" id="QGDJ01000009">
    <property type="protein sequence ID" value="PWJ16174.1"/>
    <property type="molecule type" value="Genomic_DNA"/>
</dbReference>
<dbReference type="GO" id="GO:0016020">
    <property type="term" value="C:membrane"/>
    <property type="evidence" value="ECO:0007669"/>
    <property type="project" value="UniProtKB-SubCell"/>
</dbReference>
<reference evidence="8 10" key="1">
    <citation type="submission" date="2016-10" db="EMBL/GenBank/DDBJ databases">
        <authorList>
            <person name="Cai Z."/>
        </authorList>
    </citation>
    <scope>NUCLEOTIDE SEQUENCE [LARGE SCALE GENOMIC DNA]</scope>
    <source>
        <strain evidence="8 10">DSM 25227</strain>
    </source>
</reference>
<proteinExistence type="predicted"/>
<feature type="transmembrane region" description="Helical" evidence="5">
    <location>
        <begin position="78"/>
        <end position="98"/>
    </location>
</feature>
<dbReference type="EMBL" id="UETC01000009">
    <property type="protein sequence ID" value="SSA49177.1"/>
    <property type="molecule type" value="Genomic_DNA"/>
</dbReference>
<keyword evidence="3 5" id="KW-1133">Transmembrane helix</keyword>
<evidence type="ECO:0000256" key="3">
    <source>
        <dbReference type="ARBA" id="ARBA00022989"/>
    </source>
</evidence>
<dbReference type="Proteomes" id="UP000251571">
    <property type="component" value="Unassembled WGS sequence"/>
</dbReference>
<feature type="transmembrane region" description="Helical" evidence="5">
    <location>
        <begin position="12"/>
        <end position="35"/>
    </location>
</feature>
<comment type="subcellular location">
    <subcellularLocation>
        <location evidence="1">Membrane</location>
        <topology evidence="1">Multi-pass membrane protein</topology>
    </subcellularLocation>
</comment>
<evidence type="ECO:0000256" key="2">
    <source>
        <dbReference type="ARBA" id="ARBA00022692"/>
    </source>
</evidence>
<dbReference type="InterPro" id="IPR007267">
    <property type="entry name" value="GtrA_DPMS_TM"/>
</dbReference>
<feature type="transmembrane region" description="Helical" evidence="5">
    <location>
        <begin position="41"/>
        <end position="58"/>
    </location>
</feature>
<dbReference type="Proteomes" id="UP000245839">
    <property type="component" value="Unassembled WGS sequence"/>
</dbReference>
<dbReference type="Pfam" id="PF04138">
    <property type="entry name" value="GtrA_DPMS_TM"/>
    <property type="match status" value="1"/>
</dbReference>
<keyword evidence="2 5" id="KW-0812">Transmembrane</keyword>
<evidence type="ECO:0000256" key="5">
    <source>
        <dbReference type="SAM" id="Phobius"/>
    </source>
</evidence>
<protein>
    <submittedName>
        <fullName evidence="8">Flippase GtrA (Transmembrane translocase of bactoprenol-linked glucose)</fullName>
    </submittedName>
    <submittedName>
        <fullName evidence="7">Putative flippase GtrA</fullName>
    </submittedName>
</protein>
<name>A0A2Y9B2I7_9RHOB</name>
<gene>
    <name evidence="7" type="ORF">BCF38_10958</name>
    <name evidence="8" type="ORF">SAMN05421539_10958</name>
</gene>
<keyword evidence="4 5" id="KW-0472">Membrane</keyword>
<evidence type="ECO:0000259" key="6">
    <source>
        <dbReference type="Pfam" id="PF04138"/>
    </source>
</evidence>
<dbReference type="AlphaFoldDB" id="A0A2Y9B2I7"/>
<reference evidence="7 9" key="2">
    <citation type="submission" date="2018-03" db="EMBL/GenBank/DDBJ databases">
        <title>Genomic Encyclopedia of Archaeal and Bacterial Type Strains, Phase II (KMG-II): from individual species to whole genera.</title>
        <authorList>
            <person name="Goeker M."/>
        </authorList>
    </citation>
    <scope>NUCLEOTIDE SEQUENCE [LARGE SCALE GENOMIC DNA]</scope>
    <source>
        <strain evidence="7 9">DSM 25227</strain>
    </source>
</reference>
<evidence type="ECO:0000256" key="4">
    <source>
        <dbReference type="ARBA" id="ARBA00023136"/>
    </source>
</evidence>
<evidence type="ECO:0000313" key="8">
    <source>
        <dbReference type="EMBL" id="SSA49177.1"/>
    </source>
</evidence>
<keyword evidence="9" id="KW-1185">Reference proteome</keyword>
<organism evidence="8 10">
    <name type="scientific">Jannaschia seohaensis</name>
    <dbReference type="NCBI Taxonomy" id="475081"/>
    <lineage>
        <taxon>Bacteria</taxon>
        <taxon>Pseudomonadati</taxon>
        <taxon>Pseudomonadota</taxon>
        <taxon>Alphaproteobacteria</taxon>
        <taxon>Rhodobacterales</taxon>
        <taxon>Roseobacteraceae</taxon>
        <taxon>Jannaschia</taxon>
    </lineage>
</organism>
<feature type="transmembrane region" description="Helical" evidence="5">
    <location>
        <begin position="104"/>
        <end position="122"/>
    </location>
</feature>
<accession>A0A2Y9B2I7</accession>
<evidence type="ECO:0000313" key="7">
    <source>
        <dbReference type="EMBL" id="PWJ16174.1"/>
    </source>
</evidence>
<dbReference type="RefSeq" id="WP_211317150.1">
    <property type="nucleotide sequence ID" value="NZ_QGDJ01000009.1"/>
</dbReference>
<evidence type="ECO:0000256" key="1">
    <source>
        <dbReference type="ARBA" id="ARBA00004141"/>
    </source>
</evidence>
<feature type="domain" description="GtrA/DPMS transmembrane" evidence="6">
    <location>
        <begin position="15"/>
        <end position="125"/>
    </location>
</feature>
<sequence length="129" mass="13539">MGPSPSYRMRRALFFVLAGSAGFVVDAGVLMLGLWAGLPAWAARGPSFLLAVITTWAVNRTLTFRTGAHPSLREFGGYLAAMSLGLAANYGLYLLGLILGLPPLAALAGASIIAMGINYLGARRVLDRS</sequence>
<evidence type="ECO:0000313" key="9">
    <source>
        <dbReference type="Proteomes" id="UP000245839"/>
    </source>
</evidence>